<dbReference type="Proteomes" id="UP000808349">
    <property type="component" value="Unassembled WGS sequence"/>
</dbReference>
<evidence type="ECO:0000256" key="5">
    <source>
        <dbReference type="ARBA" id="ARBA00023136"/>
    </source>
</evidence>
<evidence type="ECO:0000256" key="1">
    <source>
        <dbReference type="ARBA" id="ARBA00004651"/>
    </source>
</evidence>
<feature type="transmembrane region" description="Helical" evidence="6">
    <location>
        <begin position="45"/>
        <end position="64"/>
    </location>
</feature>
<keyword evidence="4 6" id="KW-1133">Transmembrane helix</keyword>
<feature type="transmembrane region" description="Helical" evidence="6">
    <location>
        <begin position="434"/>
        <end position="451"/>
    </location>
</feature>
<keyword evidence="5 6" id="KW-0472">Membrane</keyword>
<feature type="transmembrane region" description="Helical" evidence="6">
    <location>
        <begin position="457"/>
        <end position="482"/>
    </location>
</feature>
<comment type="subcellular location">
    <subcellularLocation>
        <location evidence="1">Cell membrane</location>
        <topology evidence="1">Multi-pass membrane protein</topology>
    </subcellularLocation>
</comment>
<evidence type="ECO:0000256" key="2">
    <source>
        <dbReference type="ARBA" id="ARBA00022475"/>
    </source>
</evidence>
<dbReference type="PANTHER" id="PTHR30250:SF11">
    <property type="entry name" value="O-ANTIGEN TRANSPORTER-RELATED"/>
    <property type="match status" value="1"/>
</dbReference>
<protein>
    <submittedName>
        <fullName evidence="7">Polysaccharide biosynthesis C-terminal domain-containing protein</fullName>
    </submittedName>
</protein>
<dbReference type="GO" id="GO:0005886">
    <property type="term" value="C:plasma membrane"/>
    <property type="evidence" value="ECO:0007669"/>
    <property type="project" value="UniProtKB-SubCell"/>
</dbReference>
<comment type="caution">
    <text evidence="7">The sequence shown here is derived from an EMBL/GenBank/DDBJ whole genome shotgun (WGS) entry which is preliminary data.</text>
</comment>
<name>A0A9D7XDC7_9BACT</name>
<feature type="transmembrane region" description="Helical" evidence="6">
    <location>
        <begin position="84"/>
        <end position="106"/>
    </location>
</feature>
<feature type="transmembrane region" description="Helical" evidence="6">
    <location>
        <begin position="12"/>
        <end position="33"/>
    </location>
</feature>
<dbReference type="EMBL" id="JADKFW010000004">
    <property type="protein sequence ID" value="MBK9716426.1"/>
    <property type="molecule type" value="Genomic_DNA"/>
</dbReference>
<feature type="transmembrane region" description="Helical" evidence="6">
    <location>
        <begin position="345"/>
        <end position="365"/>
    </location>
</feature>
<dbReference type="PANTHER" id="PTHR30250">
    <property type="entry name" value="PST FAMILY PREDICTED COLANIC ACID TRANSPORTER"/>
    <property type="match status" value="1"/>
</dbReference>
<gene>
    <name evidence="7" type="ORF">IPO85_02675</name>
</gene>
<feature type="transmembrane region" description="Helical" evidence="6">
    <location>
        <begin position="312"/>
        <end position="333"/>
    </location>
</feature>
<keyword evidence="2" id="KW-1003">Cell membrane</keyword>
<accession>A0A9D7XDC7</accession>
<feature type="transmembrane region" description="Helical" evidence="6">
    <location>
        <begin position="231"/>
        <end position="250"/>
    </location>
</feature>
<dbReference type="AlphaFoldDB" id="A0A9D7XDC7"/>
<feature type="transmembrane region" description="Helical" evidence="6">
    <location>
        <begin position="270"/>
        <end position="291"/>
    </location>
</feature>
<evidence type="ECO:0000313" key="7">
    <source>
        <dbReference type="EMBL" id="MBK9716426.1"/>
    </source>
</evidence>
<feature type="transmembrane region" description="Helical" evidence="6">
    <location>
        <begin position="191"/>
        <end position="210"/>
    </location>
</feature>
<proteinExistence type="predicted"/>
<reference evidence="7 8" key="1">
    <citation type="submission" date="2020-10" db="EMBL/GenBank/DDBJ databases">
        <title>Connecting structure to function with the recovery of over 1000 high-quality activated sludge metagenome-assembled genomes encoding full-length rRNA genes using long-read sequencing.</title>
        <authorList>
            <person name="Singleton C.M."/>
            <person name="Petriglieri F."/>
            <person name="Kristensen J.M."/>
            <person name="Kirkegaard R.H."/>
            <person name="Michaelsen T.Y."/>
            <person name="Andersen M.H."/>
            <person name="Karst S.M."/>
            <person name="Dueholm M.S."/>
            <person name="Nielsen P.H."/>
            <person name="Albertsen M."/>
        </authorList>
    </citation>
    <scope>NUCLEOTIDE SEQUENCE [LARGE SCALE GENOMIC DNA]</scope>
    <source>
        <strain evidence="7">Ribe_18-Q3-R11-54_BAT3C.373</strain>
    </source>
</reference>
<evidence type="ECO:0000256" key="6">
    <source>
        <dbReference type="SAM" id="Phobius"/>
    </source>
</evidence>
<dbReference type="InterPro" id="IPR050833">
    <property type="entry name" value="Poly_Biosynth_Transport"/>
</dbReference>
<evidence type="ECO:0000256" key="3">
    <source>
        <dbReference type="ARBA" id="ARBA00022692"/>
    </source>
</evidence>
<evidence type="ECO:0000313" key="8">
    <source>
        <dbReference type="Proteomes" id="UP000808349"/>
    </source>
</evidence>
<feature type="transmembrane region" description="Helical" evidence="6">
    <location>
        <begin position="404"/>
        <end position="422"/>
    </location>
</feature>
<feature type="transmembrane region" description="Helical" evidence="6">
    <location>
        <begin position="377"/>
        <end position="398"/>
    </location>
</feature>
<feature type="transmembrane region" description="Helical" evidence="6">
    <location>
        <begin position="121"/>
        <end position="140"/>
    </location>
</feature>
<organism evidence="7 8">
    <name type="scientific">Candidatus Defluviibacterium haderslevense</name>
    <dbReference type="NCBI Taxonomy" id="2981993"/>
    <lineage>
        <taxon>Bacteria</taxon>
        <taxon>Pseudomonadati</taxon>
        <taxon>Bacteroidota</taxon>
        <taxon>Saprospiria</taxon>
        <taxon>Saprospirales</taxon>
        <taxon>Saprospiraceae</taxon>
        <taxon>Candidatus Defluviibacterium</taxon>
    </lineage>
</organism>
<sequence>MSIIKSLVKETAIYGLSYSLSRVINFLLITTYLTHRVFINQDGYFAIYQDIYFYIGLFLGILTLRMETTFFRFVSDEKYEKKIYPLASQMVWSASLIFLIICFLFFDSIKGFLKYPHLEKHIIIGLFIIVLDVIASLPFSKLRFKQQARKYAWIKLASVICNILLILFVFEGISIIQPEFRPSDQLSSDKLYYILLANLCSSLLTIFQLRHELYESFLKVDWTMAGLVLKYSWPLIIVTTSYSIILNGYTSFLKYLLPGTTIDNLSNSDGYAAAVRLAVIMNLFVTAFNYAAEPFFFRHAKNKQAPELYAKVSLYFVITCCFIYLFTCLYIDVFAQLLGPNYRGSIHLVSVLLIANIFSGIYTNFSSWYKLTDKTLTASIISLFGLLLNIILYIILIPRFGIDAAAWIACLTYLFITICSYVQGQKKFPIPYPLIRMSLYLISVIVMVFLLKEIYHLLQLSFIFSSFISIICIVFFSIYVYINEIK</sequence>
<feature type="transmembrane region" description="Helical" evidence="6">
    <location>
        <begin position="152"/>
        <end position="176"/>
    </location>
</feature>
<evidence type="ECO:0000256" key="4">
    <source>
        <dbReference type="ARBA" id="ARBA00022989"/>
    </source>
</evidence>
<keyword evidence="3 6" id="KW-0812">Transmembrane</keyword>